<accession>A0A191ZGR0</accession>
<dbReference type="AlphaFoldDB" id="A0A191ZGR0"/>
<dbReference type="InterPro" id="IPR010318">
    <property type="entry name" value="S-Me-THD_N"/>
</dbReference>
<dbReference type="KEGG" id="haz:A9404_06455"/>
<dbReference type="RefSeq" id="WP_066099433.1">
    <property type="nucleotide sequence ID" value="NZ_CP016027.1"/>
</dbReference>
<evidence type="ECO:0008006" key="5">
    <source>
        <dbReference type="Google" id="ProtNLM"/>
    </source>
</evidence>
<dbReference type="InterPro" id="IPR027479">
    <property type="entry name" value="S-Me-THD_N_sf"/>
</dbReference>
<sequence>MAGLEYGLNDFRQIAAGAAVLGSGGGGSYADAVRVLNELEQRGWSGSVVVQPYDGATNACVLALMGSPDAADTLTLADMERAIAHTVCTFEVATGMALGTVVPVEVGPVNSLIPLIAATLSTNSIAWVVDGDGAGRAVPELPQTTYSGCRALAATPCALADDARSPEAAQSAVLRAPTAAQVESLAGGIVATAAFGSFSGIALWPSNATNGYALSEGYLFGTLSQAHALGEYLLAGSVPRRTVDVANRIAELTERVATPVATNFYITEVSESTNASSLDAGIIRLDNTPDPINSAATVYLYNLNENLIMYSSEQTDPCVIAPDSICYYSESTGRGFSNATDDLATYFDFRTGRSTGLAVSVIKVAAVPAFTYAPGVLASFATLLRKIGFAGALPYSG</sequence>
<reference evidence="3 4" key="1">
    <citation type="submission" date="2016-06" db="EMBL/GenBank/DDBJ databases">
        <title>Insight into the functional genes involving in sulfur oxidation in Pearl River water.</title>
        <authorList>
            <person name="Luo J."/>
            <person name="Tan X."/>
            <person name="Lin W."/>
        </authorList>
    </citation>
    <scope>NUCLEOTIDE SEQUENCE [LARGE SCALE GENOMIC DNA]</scope>
    <source>
        <strain evidence="3 4">LS2</strain>
    </source>
</reference>
<protein>
    <recommendedName>
        <fullName evidence="5">DUF917 domain-containing protein</fullName>
    </recommendedName>
</protein>
<feature type="domain" description="S-Me-THD-like C-terminal" evidence="2">
    <location>
        <begin position="191"/>
        <end position="338"/>
    </location>
</feature>
<name>A0A191ZGR0_9GAMM</name>
<dbReference type="Pfam" id="PF20906">
    <property type="entry name" value="S-Me-THD_C"/>
    <property type="match status" value="1"/>
</dbReference>
<organism evidence="3 4">
    <name type="scientific">Halothiobacillus diazotrophicus</name>
    <dbReference type="NCBI Taxonomy" id="1860122"/>
    <lineage>
        <taxon>Bacteria</taxon>
        <taxon>Pseudomonadati</taxon>
        <taxon>Pseudomonadota</taxon>
        <taxon>Gammaproteobacteria</taxon>
        <taxon>Chromatiales</taxon>
        <taxon>Halothiobacillaceae</taxon>
        <taxon>Halothiobacillus</taxon>
    </lineage>
</organism>
<dbReference type="Pfam" id="PF06032">
    <property type="entry name" value="S-Me-THD_N"/>
    <property type="match status" value="1"/>
</dbReference>
<dbReference type="InterPro" id="IPR048350">
    <property type="entry name" value="S-Me-THD-like_C"/>
</dbReference>
<evidence type="ECO:0000259" key="2">
    <source>
        <dbReference type="Pfam" id="PF20906"/>
    </source>
</evidence>
<gene>
    <name evidence="3" type="ORF">A9404_06455</name>
</gene>
<dbReference type="Gene3D" id="2.40.390.10">
    <property type="entry name" value="CV3147-like"/>
    <property type="match status" value="1"/>
</dbReference>
<keyword evidence="4" id="KW-1185">Reference proteome</keyword>
<dbReference type="Proteomes" id="UP000078596">
    <property type="component" value="Chromosome"/>
</dbReference>
<dbReference type="Gene3D" id="3.40.1610.10">
    <property type="entry name" value="CV3147-like domain"/>
    <property type="match status" value="1"/>
</dbReference>
<dbReference type="STRING" id="1860122.A9404_06455"/>
<evidence type="ECO:0000313" key="4">
    <source>
        <dbReference type="Proteomes" id="UP000078596"/>
    </source>
</evidence>
<feature type="domain" description="S-Me-THD N-terminal" evidence="1">
    <location>
        <begin position="10"/>
        <end position="162"/>
    </location>
</feature>
<proteinExistence type="predicted"/>
<dbReference type="InterPro" id="IPR024071">
    <property type="entry name" value="S-Me-THD_C_sf"/>
</dbReference>
<dbReference type="SUPFAM" id="SSF160991">
    <property type="entry name" value="CV3147-like"/>
    <property type="match status" value="1"/>
</dbReference>
<evidence type="ECO:0000313" key="3">
    <source>
        <dbReference type="EMBL" id="ANJ67071.1"/>
    </source>
</evidence>
<dbReference type="EMBL" id="CP016027">
    <property type="protein sequence ID" value="ANJ67071.1"/>
    <property type="molecule type" value="Genomic_DNA"/>
</dbReference>
<dbReference type="OrthoDB" id="7441206at2"/>
<evidence type="ECO:0000259" key="1">
    <source>
        <dbReference type="Pfam" id="PF06032"/>
    </source>
</evidence>